<accession>A0AAN9JTH8</accession>
<sequence length="319" mass="35418">MASQPEIENGPGHWFDSDDWRTRSQPNSMSISELVSELRDSFLSSDFDRVEETLVAREARLKAELEEKKKEIGSLKEKILFERLEKINAEFELKRLKQERCEEKVTNNNGFGLDGKIVKAEVESERVEALEEKKKLKSENQRKFCEEGNKVIGINGCGSQHLKRNEDGVGASGIDLQLLQVPEAEFSMNAGKLSARGKLGTRVVINVEDSDEDVCNSDRKETTSCSIRYNEHHRSSGQKNLPTGLAEPIGILKRKFAFSRELGANINNVLNGLDSDTSSSSSSSSSSSGSLLDMDSLPLTSNKKMRGDATSHGFNSSQR</sequence>
<dbReference type="AlphaFoldDB" id="A0AAN9JTH8"/>
<evidence type="ECO:0000256" key="2">
    <source>
        <dbReference type="SAM" id="MobiDB-lite"/>
    </source>
</evidence>
<evidence type="ECO:0000313" key="4">
    <source>
        <dbReference type="Proteomes" id="UP001367508"/>
    </source>
</evidence>
<organism evidence="3 4">
    <name type="scientific">Canavalia gladiata</name>
    <name type="common">Sword bean</name>
    <name type="synonym">Dolichos gladiatus</name>
    <dbReference type="NCBI Taxonomy" id="3824"/>
    <lineage>
        <taxon>Eukaryota</taxon>
        <taxon>Viridiplantae</taxon>
        <taxon>Streptophyta</taxon>
        <taxon>Embryophyta</taxon>
        <taxon>Tracheophyta</taxon>
        <taxon>Spermatophyta</taxon>
        <taxon>Magnoliopsida</taxon>
        <taxon>eudicotyledons</taxon>
        <taxon>Gunneridae</taxon>
        <taxon>Pentapetalae</taxon>
        <taxon>rosids</taxon>
        <taxon>fabids</taxon>
        <taxon>Fabales</taxon>
        <taxon>Fabaceae</taxon>
        <taxon>Papilionoideae</taxon>
        <taxon>50 kb inversion clade</taxon>
        <taxon>NPAAA clade</taxon>
        <taxon>indigoferoid/millettioid clade</taxon>
        <taxon>Phaseoleae</taxon>
        <taxon>Canavalia</taxon>
    </lineage>
</organism>
<reference evidence="3 4" key="1">
    <citation type="submission" date="2024-01" db="EMBL/GenBank/DDBJ databases">
        <title>The genomes of 5 underutilized Papilionoideae crops provide insights into root nodulation and disease resistanc.</title>
        <authorList>
            <person name="Jiang F."/>
        </authorList>
    </citation>
    <scope>NUCLEOTIDE SEQUENCE [LARGE SCALE GENOMIC DNA]</scope>
    <source>
        <strain evidence="3">LVBAO_FW01</strain>
        <tissue evidence="3">Leaves</tissue>
    </source>
</reference>
<evidence type="ECO:0000256" key="1">
    <source>
        <dbReference type="SAM" id="Coils"/>
    </source>
</evidence>
<feature type="compositionally biased region" description="Low complexity" evidence="2">
    <location>
        <begin position="273"/>
        <end position="297"/>
    </location>
</feature>
<keyword evidence="4" id="KW-1185">Reference proteome</keyword>
<dbReference type="PANTHER" id="PTHR34380:SF1">
    <property type="entry name" value="OS01G0221300 PROTEIN"/>
    <property type="match status" value="1"/>
</dbReference>
<dbReference type="PANTHER" id="PTHR34380">
    <property type="entry name" value="BNAA03G12380D PROTEIN"/>
    <property type="match status" value="1"/>
</dbReference>
<dbReference type="EMBL" id="JAYMYQ010000011">
    <property type="protein sequence ID" value="KAK7305220.1"/>
    <property type="molecule type" value="Genomic_DNA"/>
</dbReference>
<keyword evidence="1" id="KW-0175">Coiled coil</keyword>
<proteinExistence type="predicted"/>
<protein>
    <submittedName>
        <fullName evidence="3">Uncharacterized protein</fullName>
    </submittedName>
</protein>
<comment type="caution">
    <text evidence="3">The sequence shown here is derived from an EMBL/GenBank/DDBJ whole genome shotgun (WGS) entry which is preliminary data.</text>
</comment>
<dbReference type="Proteomes" id="UP001367508">
    <property type="component" value="Unassembled WGS sequence"/>
</dbReference>
<feature type="region of interest" description="Disordered" evidence="2">
    <location>
        <begin position="272"/>
        <end position="319"/>
    </location>
</feature>
<feature type="region of interest" description="Disordered" evidence="2">
    <location>
        <begin position="1"/>
        <end position="22"/>
    </location>
</feature>
<feature type="coiled-coil region" evidence="1">
    <location>
        <begin position="51"/>
        <end position="85"/>
    </location>
</feature>
<name>A0AAN9JTH8_CANGL</name>
<evidence type="ECO:0000313" key="3">
    <source>
        <dbReference type="EMBL" id="KAK7305220.1"/>
    </source>
</evidence>
<gene>
    <name evidence="3" type="ORF">VNO77_43122</name>
</gene>